<gene>
    <name evidence="9" type="ORF">ABXR19_10965</name>
</gene>
<accession>A0ABV2TLB0</accession>
<reference evidence="9 10" key="1">
    <citation type="submission" date="2024-07" db="EMBL/GenBank/DDBJ databases">
        <title>Uliginosibacterium flavum JJ3220;KACC:17644.</title>
        <authorList>
            <person name="Kim M.K."/>
        </authorList>
    </citation>
    <scope>NUCLEOTIDE SEQUENCE [LARGE SCALE GENOMIC DNA]</scope>
    <source>
        <strain evidence="9 10">KACC:17644</strain>
    </source>
</reference>
<evidence type="ECO:0000259" key="8">
    <source>
        <dbReference type="Pfam" id="PF05567"/>
    </source>
</evidence>
<protein>
    <submittedName>
        <fullName evidence="9">PilC/PilY family type IV pilus protein</fullName>
    </submittedName>
</protein>
<evidence type="ECO:0000256" key="1">
    <source>
        <dbReference type="ARBA" id="ARBA00004561"/>
    </source>
</evidence>
<feature type="signal peptide" evidence="7">
    <location>
        <begin position="1"/>
        <end position="36"/>
    </location>
</feature>
<keyword evidence="7" id="KW-0732">Signal</keyword>
<dbReference type="SUPFAM" id="SSF50998">
    <property type="entry name" value="Quinoprotein alcohol dehydrogenase-like"/>
    <property type="match status" value="1"/>
</dbReference>
<dbReference type="EMBL" id="JBEWZI010000010">
    <property type="protein sequence ID" value="MET7014710.1"/>
    <property type="molecule type" value="Genomic_DNA"/>
</dbReference>
<dbReference type="InterPro" id="IPR011047">
    <property type="entry name" value="Quinoprotein_ADH-like_sf"/>
</dbReference>
<comment type="subcellular location">
    <subcellularLocation>
        <location evidence="1">Fimbrium</location>
    </subcellularLocation>
</comment>
<dbReference type="Proteomes" id="UP001549691">
    <property type="component" value="Unassembled WGS sequence"/>
</dbReference>
<comment type="caution">
    <text evidence="9">The sequence shown here is derived from an EMBL/GenBank/DDBJ whole genome shotgun (WGS) entry which is preliminary data.</text>
</comment>
<evidence type="ECO:0000256" key="5">
    <source>
        <dbReference type="ARBA" id="ARBA00022837"/>
    </source>
</evidence>
<keyword evidence="10" id="KW-1185">Reference proteome</keyword>
<keyword evidence="3" id="KW-1029">Fimbrium biogenesis</keyword>
<evidence type="ECO:0000256" key="3">
    <source>
        <dbReference type="ARBA" id="ARBA00022558"/>
    </source>
</evidence>
<organism evidence="9 10">
    <name type="scientific">Uliginosibacterium flavum</name>
    <dbReference type="NCBI Taxonomy" id="1396831"/>
    <lineage>
        <taxon>Bacteria</taxon>
        <taxon>Pseudomonadati</taxon>
        <taxon>Pseudomonadota</taxon>
        <taxon>Betaproteobacteria</taxon>
        <taxon>Rhodocyclales</taxon>
        <taxon>Zoogloeaceae</taxon>
        <taxon>Uliginosibacterium</taxon>
    </lineage>
</organism>
<evidence type="ECO:0000256" key="2">
    <source>
        <dbReference type="ARBA" id="ARBA00008387"/>
    </source>
</evidence>
<evidence type="ECO:0000256" key="7">
    <source>
        <dbReference type="SAM" id="SignalP"/>
    </source>
</evidence>
<evidence type="ECO:0000313" key="10">
    <source>
        <dbReference type="Proteomes" id="UP001549691"/>
    </source>
</evidence>
<evidence type="ECO:0000256" key="6">
    <source>
        <dbReference type="ARBA" id="ARBA00023263"/>
    </source>
</evidence>
<name>A0ABV2TLB0_9RHOO</name>
<keyword evidence="5" id="KW-0106">Calcium</keyword>
<dbReference type="Pfam" id="PF05567">
    <property type="entry name" value="T4P_PilY1"/>
    <property type="match status" value="1"/>
</dbReference>
<comment type="similarity">
    <text evidence="2">Belongs to the PilY1 family.</text>
</comment>
<keyword evidence="6" id="KW-0281">Fimbrium</keyword>
<evidence type="ECO:0000256" key="4">
    <source>
        <dbReference type="ARBA" id="ARBA00022723"/>
    </source>
</evidence>
<feature type="domain" description="PilY1 beta-propeller" evidence="8">
    <location>
        <begin position="658"/>
        <end position="1005"/>
    </location>
</feature>
<feature type="chain" id="PRO_5047222663" evidence="7">
    <location>
        <begin position="37"/>
        <end position="1147"/>
    </location>
</feature>
<dbReference type="RefSeq" id="WP_354601168.1">
    <property type="nucleotide sequence ID" value="NZ_JBEWZI010000010.1"/>
</dbReference>
<keyword evidence="4" id="KW-0479">Metal-binding</keyword>
<proteinExistence type="inferred from homology"/>
<evidence type="ECO:0000313" key="9">
    <source>
        <dbReference type="EMBL" id="MET7014710.1"/>
    </source>
</evidence>
<sequence>MNTPSQFPARQRTPQLLCTLASLAALLLAASPVATAVPPALNIAQKPLFLGGTDPNVLFVLDDSGSMNFAFMPEIIGKYALTNPNNSGSNCLGENAMPRRLTSAQYNTLYYDPAVTYLPPMNADGSTMANSNFAAAWTNGFKTSDGTTNLNNYKALFSPGTYTTPGTKCNYLDSTAKAAYYHVFNASNTGCTIDNAVSPPIPNDSCYTRVNVAAGEQENFANWFSYYRMRLLTAKTGVSRAFAQATSALYLGYGSINTSGMVARGVLPFKDGVPTTTSTSRSQFFNWLFAKSTSGSTPLRPALENAGKYYETQTAPWSSKPWDTANGNPVSCRQSYTILMTDGYWNGGSAVGNAKNDNDGTAGSTIAPAAGSSLSPYTYTPSAPFKDAASATRSDTLADVAMYYWKRDIRTDLANNVPVGLTSIDNAFWQHMTTFTIGLGFSSTVNKERAFNSITAKTGDADFGYPTSWPAPAADSENNIDDLLHAGVNGHGGFFSAKNPTEFANALGDTLSSIAARQVSAAAAAVNSGTLSADTVLYQATFNSNKWSGDVVAYKIDPSTQALTELAKASAGVPSPAGRTIYTWRPSYTSGASTIPAAAVTFVETNLSPTQTAAITSGISGASLGSTTVGDIVNYVRGDRSKELSNIGGTLRNRDGVIGDIINSDPAYARKMNLGYKYALGLSTAARSSYDAFVAAQIPTLYVGANDGMLHAFNGSKAAGDALDELFAFIPNSVIGNLPYLAKSTDFAHKYFVDGPTTVSHAYLNGRWKTILVGSTGAGGKAYFAIDVTTPSSPTVMWEFSDINNAAMGNTMSKAAVVHLANGKWAAVFGNGYNSTAQNASLFVLDLETGALIKKLDVTSRDLTLANGLSAPAISDLDGDGSGDLVYAGDLQGNLWKFNLSDSNPDNWAVSFGGKPLFQTPITTDVTGTHRQSITIKPELARHPQGGTLIMFGTGKFFEAGDQSNIDMQTFYGVRDECGFNTAAACTTVSTAKVTLSELLQQTFTGSTVRILSKNTDTTKKGYYVNLRLGTTNTGERVISNMLLLDDRIIFTSVIPNEDVCGFGGTSWLWELNLLTGGETPYSVFDLNNDGKFDASDRGNAVTLSGLARTPALVRDGSTGHLMTNENKPVKTNLYGEFGRQTWRKVR</sequence>
<dbReference type="InterPro" id="IPR008707">
    <property type="entry name" value="B-propeller_PilY1"/>
</dbReference>